<accession>A0A1I4SPI4</accession>
<sequence>MRKLLLTTFCTVGSLLFAQELNKPALDSLFTYMNKEKIGAGSVSIFKDGKEIYVNSYGNRDYENNLPNNAQTKFRIGSISKTFTATLIMKLIEDGKLTLNTKLAKFYPNIANSDKITIQNLLQHSSGIQNITATPSYLEWYLKDISKPEMLEKIKALSSDFEPNTKEAYSNTNYILLTFILEDASKTKYEDLLQKYIINPLKLTNTKIGGKISDTNNEAKSYEYLNNKYILQPETSMTIPLGAGFLVSTPTDLNTFMNALLNGKILKPTTVSQMKTIKETHGFGLFNDKINNEIGIGHNGAIDAFMSYAFCFEATKFCYAVTQNSNETHLPVIKNNLFNATHNLKINYPKKVISAEIDAKTLAKYTNTYSSNDIPIGLKFFVENNTLMAQGDGQQPFPLTANNQTNFTFAPAKIEITFSEDGKTMQMIQNKRTFNFVKKD</sequence>
<dbReference type="PANTHER" id="PTHR46825">
    <property type="entry name" value="D-ALANYL-D-ALANINE-CARBOXYPEPTIDASE/ENDOPEPTIDASE AMPH"/>
    <property type="match status" value="1"/>
</dbReference>
<evidence type="ECO:0000259" key="1">
    <source>
        <dbReference type="Pfam" id="PF00144"/>
    </source>
</evidence>
<evidence type="ECO:0000313" key="3">
    <source>
        <dbReference type="Proteomes" id="UP000199149"/>
    </source>
</evidence>
<keyword evidence="3" id="KW-1185">Reference proteome</keyword>
<evidence type="ECO:0000313" key="2">
    <source>
        <dbReference type="EMBL" id="SFM66319.1"/>
    </source>
</evidence>
<dbReference type="SUPFAM" id="SSF56601">
    <property type="entry name" value="beta-lactamase/transpeptidase-like"/>
    <property type="match status" value="1"/>
</dbReference>
<protein>
    <submittedName>
        <fullName evidence="2">D-alanyl-D-alanine carboxypeptidase</fullName>
    </submittedName>
</protein>
<keyword evidence="2" id="KW-0645">Protease</keyword>
<dbReference type="InterPro" id="IPR001466">
    <property type="entry name" value="Beta-lactam-related"/>
</dbReference>
<dbReference type="AlphaFoldDB" id="A0A1I4SPI4"/>
<dbReference type="Proteomes" id="UP000199149">
    <property type="component" value="Unassembled WGS sequence"/>
</dbReference>
<organism evidence="2 3">
    <name type="scientific">Algoriella xinjiangensis</name>
    <dbReference type="NCBI Taxonomy" id="684065"/>
    <lineage>
        <taxon>Bacteria</taxon>
        <taxon>Pseudomonadati</taxon>
        <taxon>Bacteroidota</taxon>
        <taxon>Flavobacteriia</taxon>
        <taxon>Flavobacteriales</taxon>
        <taxon>Weeksellaceae</taxon>
        <taxon>Algoriella</taxon>
    </lineage>
</organism>
<feature type="domain" description="Beta-lactamase-related" evidence="1">
    <location>
        <begin position="32"/>
        <end position="333"/>
    </location>
</feature>
<keyword evidence="2" id="KW-0121">Carboxypeptidase</keyword>
<dbReference type="GO" id="GO:0004180">
    <property type="term" value="F:carboxypeptidase activity"/>
    <property type="evidence" value="ECO:0007669"/>
    <property type="project" value="UniProtKB-KW"/>
</dbReference>
<dbReference type="RefSeq" id="WP_092905832.1">
    <property type="nucleotide sequence ID" value="NZ_FOUZ01000001.1"/>
</dbReference>
<dbReference type="EMBL" id="FOUZ01000001">
    <property type="protein sequence ID" value="SFM66319.1"/>
    <property type="molecule type" value="Genomic_DNA"/>
</dbReference>
<name>A0A1I4SPI4_9FLAO</name>
<proteinExistence type="predicted"/>
<gene>
    <name evidence="2" type="ORF">SAMN05421738_101300</name>
</gene>
<dbReference type="PANTHER" id="PTHR46825:SF9">
    <property type="entry name" value="BETA-LACTAMASE-RELATED DOMAIN-CONTAINING PROTEIN"/>
    <property type="match status" value="1"/>
</dbReference>
<dbReference type="InterPro" id="IPR050491">
    <property type="entry name" value="AmpC-like"/>
</dbReference>
<dbReference type="Gene3D" id="3.40.710.10">
    <property type="entry name" value="DD-peptidase/beta-lactamase superfamily"/>
    <property type="match status" value="1"/>
</dbReference>
<dbReference type="Pfam" id="PF00144">
    <property type="entry name" value="Beta-lactamase"/>
    <property type="match status" value="1"/>
</dbReference>
<reference evidence="3" key="1">
    <citation type="submission" date="2016-10" db="EMBL/GenBank/DDBJ databases">
        <authorList>
            <person name="Varghese N."/>
            <person name="Submissions S."/>
        </authorList>
    </citation>
    <scope>NUCLEOTIDE SEQUENCE [LARGE SCALE GENOMIC DNA]</scope>
    <source>
        <strain evidence="3">XJ109</strain>
    </source>
</reference>
<keyword evidence="2" id="KW-0378">Hydrolase</keyword>
<dbReference type="InterPro" id="IPR012338">
    <property type="entry name" value="Beta-lactam/transpept-like"/>
</dbReference>
<dbReference type="STRING" id="684065.SAMN05421738_101300"/>
<dbReference type="OrthoDB" id="9793489at2"/>